<dbReference type="PANTHER" id="PTHR12998:SF0">
    <property type="entry name" value="TRNA:M(4)X MODIFICATION ENZYME TRM13 HOMOLOG"/>
    <property type="match status" value="1"/>
</dbReference>
<dbReference type="InterPro" id="IPR007871">
    <property type="entry name" value="Methyltransferase_TRM13"/>
</dbReference>
<name>A0AA36N305_9DINO</name>
<accession>A0AA36N305</accession>
<keyword evidence="3 12" id="KW-0808">Transferase</keyword>
<evidence type="ECO:0000256" key="9">
    <source>
        <dbReference type="ARBA" id="ARBA00048165"/>
    </source>
</evidence>
<keyword evidence="4 12" id="KW-0949">S-adenosyl-L-methionine</keyword>
<evidence type="ECO:0000256" key="1">
    <source>
        <dbReference type="ARBA" id="ARBA00005265"/>
    </source>
</evidence>
<evidence type="ECO:0000256" key="4">
    <source>
        <dbReference type="ARBA" id="ARBA00022691"/>
    </source>
</evidence>
<dbReference type="GO" id="GO:0030488">
    <property type="term" value="P:tRNA methylation"/>
    <property type="evidence" value="ECO:0007669"/>
    <property type="project" value="InterPro"/>
</dbReference>
<sequence length="447" mass="49017">MAAEPPKSEVVRCSYVVPNKGRRCRFPVLPGTARCGAHREDEDDGARIPCPLDPNHTVFERRLKQHLKVCTKVRDRSVVERQPFYHPRINLPTEDTAASASAPPVSAAGAEVVQRWMARIEGVWPKAVEEVLGRDISEQILEWSVVAHGDGLAHAEKHEAQNLALAEMMLKDRQLSSASQVVVEFGSGKGGLAAAVLRLRSARCVLVEREPRRHKFENKQDAREKQVLRLRLDIADFDLGTFLGSKLGGGLPKAADLSGGALSVSAGTNGPAERLEELWRSAAAFQEAGPWPPSSLAACAKHLCGGATDVALRSLQACPRGQGLSVCVATCCHHRCDPDSYVNRRFLERLGLCDSAEDFRQFVSTAGWAVGGERDLQKKRVGMMSKRILDLGRVAWLREELGLEAAIREYISKAVTPENVVITGRRADAFKASRPARTLLRCLPWCC</sequence>
<keyword evidence="5 12" id="KW-0819">tRNA processing</keyword>
<evidence type="ECO:0000259" key="13">
    <source>
        <dbReference type="PROSITE" id="PS51800"/>
    </source>
</evidence>
<dbReference type="InterPro" id="IPR021721">
    <property type="entry name" value="Znf_CCCH-type_TRM13"/>
</dbReference>
<dbReference type="EC" id="2.1.1.225" evidence="12"/>
<dbReference type="GO" id="GO:0008270">
    <property type="term" value="F:zinc ion binding"/>
    <property type="evidence" value="ECO:0007669"/>
    <property type="project" value="UniProtKB-KW"/>
</dbReference>
<keyword evidence="7 12" id="KW-0863">Zinc-finger</keyword>
<organism evidence="14 15">
    <name type="scientific">Effrenium voratum</name>
    <dbReference type="NCBI Taxonomy" id="2562239"/>
    <lineage>
        <taxon>Eukaryota</taxon>
        <taxon>Sar</taxon>
        <taxon>Alveolata</taxon>
        <taxon>Dinophyceae</taxon>
        <taxon>Suessiales</taxon>
        <taxon>Symbiodiniaceae</taxon>
        <taxon>Effrenium</taxon>
    </lineage>
</organism>
<evidence type="ECO:0000313" key="14">
    <source>
        <dbReference type="EMBL" id="CAJ1387746.1"/>
    </source>
</evidence>
<dbReference type="Pfam" id="PF05206">
    <property type="entry name" value="TRM13"/>
    <property type="match status" value="3"/>
</dbReference>
<evidence type="ECO:0000256" key="12">
    <source>
        <dbReference type="RuleBase" id="RU367103"/>
    </source>
</evidence>
<keyword evidence="6 12" id="KW-0479">Metal-binding</keyword>
<dbReference type="Proteomes" id="UP001178507">
    <property type="component" value="Unassembled WGS sequence"/>
</dbReference>
<comment type="catalytic activity">
    <reaction evidence="10 12">
        <text>cytidine(4) in tRNA(Gly)(GCC) + S-adenosyl-L-methionine = 2'-O-methylcytidine(4) in tRNA(Gly)(GCC) + S-adenosyl-L-homocysteine + H(+)</text>
        <dbReference type="Rhea" id="RHEA:43192"/>
        <dbReference type="Rhea" id="RHEA-COMP:10399"/>
        <dbReference type="Rhea" id="RHEA-COMP:10400"/>
        <dbReference type="ChEBI" id="CHEBI:15378"/>
        <dbReference type="ChEBI" id="CHEBI:57856"/>
        <dbReference type="ChEBI" id="CHEBI:59789"/>
        <dbReference type="ChEBI" id="CHEBI:74495"/>
        <dbReference type="ChEBI" id="CHEBI:82748"/>
        <dbReference type="EC" id="2.1.1.225"/>
    </reaction>
</comment>
<dbReference type="AlphaFoldDB" id="A0AA36N305"/>
<dbReference type="GO" id="GO:0106050">
    <property type="term" value="F:tRNA 2'-O-methyltransferase activity"/>
    <property type="evidence" value="ECO:0007669"/>
    <property type="project" value="UniProtKB-UniRule"/>
</dbReference>
<comment type="similarity">
    <text evidence="1 12">Belongs to the methyltransferase TRM13 family.</text>
</comment>
<evidence type="ECO:0000256" key="7">
    <source>
        <dbReference type="ARBA" id="ARBA00022771"/>
    </source>
</evidence>
<dbReference type="EMBL" id="CAUJNA010001563">
    <property type="protein sequence ID" value="CAJ1387746.1"/>
    <property type="molecule type" value="Genomic_DNA"/>
</dbReference>
<comment type="catalytic activity">
    <reaction evidence="11 12">
        <text>adenosine(4) in tRNA(His) + S-adenosyl-L-methionine = 2'-O-methyladenosine(4) in tRNA(His) + S-adenosyl-L-homocysteine + H(+)</text>
        <dbReference type="Rhea" id="RHEA:43196"/>
        <dbReference type="Rhea" id="RHEA-COMP:10401"/>
        <dbReference type="Rhea" id="RHEA-COMP:10402"/>
        <dbReference type="ChEBI" id="CHEBI:15378"/>
        <dbReference type="ChEBI" id="CHEBI:57856"/>
        <dbReference type="ChEBI" id="CHEBI:59789"/>
        <dbReference type="ChEBI" id="CHEBI:74411"/>
        <dbReference type="ChEBI" id="CHEBI:74477"/>
        <dbReference type="EC" id="2.1.1.225"/>
    </reaction>
</comment>
<dbReference type="Pfam" id="PF11722">
    <property type="entry name" value="zf-TRM13_CCCH"/>
    <property type="match status" value="1"/>
</dbReference>
<dbReference type="InterPro" id="IPR039044">
    <property type="entry name" value="Trm13"/>
</dbReference>
<evidence type="ECO:0000256" key="2">
    <source>
        <dbReference type="ARBA" id="ARBA00022603"/>
    </source>
</evidence>
<protein>
    <recommendedName>
        <fullName evidence="12">tRNA:m(4)X modification enzyme TRM13</fullName>
        <ecNumber evidence="12">2.1.1.225</ecNumber>
    </recommendedName>
</protein>
<evidence type="ECO:0000313" key="15">
    <source>
        <dbReference type="Proteomes" id="UP001178507"/>
    </source>
</evidence>
<dbReference type="PANTHER" id="PTHR12998">
    <property type="entry name" value="TRNA:M(4)X MODIFICATION ENZYME TRM13 HOMOLOG"/>
    <property type="match status" value="1"/>
</dbReference>
<dbReference type="PROSITE" id="PS51800">
    <property type="entry name" value="ZF_CHHC_U11_48K"/>
    <property type="match status" value="1"/>
</dbReference>
<reference evidence="14" key="1">
    <citation type="submission" date="2023-08" db="EMBL/GenBank/DDBJ databases">
        <authorList>
            <person name="Chen Y."/>
            <person name="Shah S."/>
            <person name="Dougan E. K."/>
            <person name="Thang M."/>
            <person name="Chan C."/>
        </authorList>
    </citation>
    <scope>NUCLEOTIDE SEQUENCE</scope>
</reference>
<keyword evidence="2 12" id="KW-0489">Methyltransferase</keyword>
<evidence type="ECO:0000256" key="6">
    <source>
        <dbReference type="ARBA" id="ARBA00022723"/>
    </source>
</evidence>
<keyword evidence="8 12" id="KW-0862">Zinc</keyword>
<comment type="function">
    <text evidence="12">tRNA methylase which 2'-O-methylates cytidine(4) in tRNA(Pro) and tRNA(Gly)(GCC), and adenosine(4) in tRNA(His).</text>
</comment>
<evidence type="ECO:0000256" key="8">
    <source>
        <dbReference type="ARBA" id="ARBA00022833"/>
    </source>
</evidence>
<dbReference type="InterPro" id="IPR022776">
    <property type="entry name" value="TRM13/UPF0224_CHHC_Znf_dom"/>
</dbReference>
<proteinExistence type="inferred from homology"/>
<evidence type="ECO:0000256" key="10">
    <source>
        <dbReference type="ARBA" id="ARBA00048635"/>
    </source>
</evidence>
<evidence type="ECO:0000256" key="3">
    <source>
        <dbReference type="ARBA" id="ARBA00022679"/>
    </source>
</evidence>
<keyword evidence="15" id="KW-1185">Reference proteome</keyword>
<dbReference type="Pfam" id="PF05253">
    <property type="entry name" value="zf-U11-48K"/>
    <property type="match status" value="1"/>
</dbReference>
<comment type="catalytic activity">
    <reaction evidence="9 12">
        <text>cytidine(4) in tRNA(Pro) + S-adenosyl-L-methionine = 2'-O-methylcytidine(4) in tRNA(Pro) + S-adenosyl-L-homocysteine + H(+)</text>
        <dbReference type="Rhea" id="RHEA:32767"/>
        <dbReference type="Rhea" id="RHEA-COMP:10397"/>
        <dbReference type="Rhea" id="RHEA-COMP:10398"/>
        <dbReference type="ChEBI" id="CHEBI:15378"/>
        <dbReference type="ChEBI" id="CHEBI:57856"/>
        <dbReference type="ChEBI" id="CHEBI:59789"/>
        <dbReference type="ChEBI" id="CHEBI:74495"/>
        <dbReference type="ChEBI" id="CHEBI:82748"/>
        <dbReference type="EC" id="2.1.1.225"/>
    </reaction>
</comment>
<evidence type="ECO:0000256" key="5">
    <source>
        <dbReference type="ARBA" id="ARBA00022694"/>
    </source>
</evidence>
<evidence type="ECO:0000256" key="11">
    <source>
        <dbReference type="ARBA" id="ARBA00049393"/>
    </source>
</evidence>
<feature type="domain" description="CHHC U11-48K-type" evidence="13">
    <location>
        <begin position="47"/>
        <end position="74"/>
    </location>
</feature>
<gene>
    <name evidence="14" type="ORF">EVOR1521_LOCUS13752</name>
</gene>
<comment type="caution">
    <text evidence="14">The sequence shown here is derived from an EMBL/GenBank/DDBJ whole genome shotgun (WGS) entry which is preliminary data.</text>
</comment>